<feature type="non-terminal residue" evidence="1">
    <location>
        <position position="183"/>
    </location>
</feature>
<dbReference type="InParanoid" id="B9THL2"/>
<proteinExistence type="predicted"/>
<organism evidence="1 2">
    <name type="scientific">Ricinus communis</name>
    <name type="common">Castor bean</name>
    <dbReference type="NCBI Taxonomy" id="3988"/>
    <lineage>
        <taxon>Eukaryota</taxon>
        <taxon>Viridiplantae</taxon>
        <taxon>Streptophyta</taxon>
        <taxon>Embryophyta</taxon>
        <taxon>Tracheophyta</taxon>
        <taxon>Spermatophyta</taxon>
        <taxon>Magnoliopsida</taxon>
        <taxon>eudicotyledons</taxon>
        <taxon>Gunneridae</taxon>
        <taxon>Pentapetalae</taxon>
        <taxon>rosids</taxon>
        <taxon>fabids</taxon>
        <taxon>Malpighiales</taxon>
        <taxon>Euphorbiaceae</taxon>
        <taxon>Acalyphoideae</taxon>
        <taxon>Acalypheae</taxon>
        <taxon>Ricinus</taxon>
    </lineage>
</organism>
<accession>B9THL2</accession>
<protein>
    <submittedName>
        <fullName evidence="1">Uncharacterized protein</fullName>
    </submittedName>
</protein>
<evidence type="ECO:0000313" key="2">
    <source>
        <dbReference type="Proteomes" id="UP000008311"/>
    </source>
</evidence>
<dbReference type="Proteomes" id="UP000008311">
    <property type="component" value="Unassembled WGS sequence"/>
</dbReference>
<dbReference type="AlphaFoldDB" id="B9THL2"/>
<evidence type="ECO:0000313" key="1">
    <source>
        <dbReference type="EMBL" id="EEF24653.1"/>
    </source>
</evidence>
<reference evidence="2" key="1">
    <citation type="journal article" date="2010" name="Nat. Biotechnol.">
        <title>Draft genome sequence of the oilseed species Ricinus communis.</title>
        <authorList>
            <person name="Chan A.P."/>
            <person name="Crabtree J."/>
            <person name="Zhao Q."/>
            <person name="Lorenzi H."/>
            <person name="Orvis J."/>
            <person name="Puiu D."/>
            <person name="Melake-Berhan A."/>
            <person name="Jones K.M."/>
            <person name="Redman J."/>
            <person name="Chen G."/>
            <person name="Cahoon E.B."/>
            <person name="Gedil M."/>
            <person name="Stanke M."/>
            <person name="Haas B.J."/>
            <person name="Wortman J.R."/>
            <person name="Fraser-Liggett C.M."/>
            <person name="Ravel J."/>
            <person name="Rabinowicz P.D."/>
        </authorList>
    </citation>
    <scope>NUCLEOTIDE SEQUENCE [LARGE SCALE GENOMIC DNA]</scope>
    <source>
        <strain evidence="2">cv. Hale</strain>
    </source>
</reference>
<dbReference type="EMBL" id="EQ981653">
    <property type="protein sequence ID" value="EEF24653.1"/>
    <property type="molecule type" value="Genomic_DNA"/>
</dbReference>
<keyword evidence="2" id="KW-1185">Reference proteome</keyword>
<name>B9THL2_RICCO</name>
<gene>
    <name evidence="1" type="ORF">RCOM_1946620</name>
</gene>
<sequence length="183" mass="20037">MSSLVRRTRTSDLLLPVSPAPAMGRFQDAPVIVAPLEQAIWPPRARLSASCCQRLAPCPRVEPLLVLAWSDRLRGRLERVDCWLPRLPEYHGGKPVVGSAQPSDNASVPHLLVKHFRPQVAYLDDHVGGQIRPASSGADGVCVGRLIQTIGLLLVRAEKRKEPLDALLVVDSLNSCSTFTRDL</sequence>